<dbReference type="PANTHER" id="PTHR39217">
    <property type="match status" value="1"/>
</dbReference>
<keyword evidence="2" id="KW-1185">Reference proteome</keyword>
<organism evidence="1 2">
    <name type="scientific">Mycolicibacillus koreensis</name>
    <dbReference type="NCBI Taxonomy" id="1069220"/>
    <lineage>
        <taxon>Bacteria</taxon>
        <taxon>Bacillati</taxon>
        <taxon>Actinomycetota</taxon>
        <taxon>Actinomycetes</taxon>
        <taxon>Mycobacteriales</taxon>
        <taxon>Mycobacteriaceae</taxon>
        <taxon>Mycolicibacillus</taxon>
    </lineage>
</organism>
<gene>
    <name evidence="1" type="ORF">B8W67_00215</name>
</gene>
<sequence length="287" mass="29996">MKLARPDVFHPRIVLAADPARPAGPPDDAGLVAALRARGLHARWLAWTDPATAGADLVILRAVGDHRSHQAEFADRIAALPQMLNPPPVLTWNGDKRYLLDLSDAGVPTVETTVFAPGQVVRVGDDVDGVVVAPAVGAGARRFDRADAAREHAHRLQASGQTVVIQPAQTRQRIALVFLGGAPSHALAAAAPVDADFGVWDVGQAALAAAAAQAGVGSDEILLARAVVADGAEGAGPQLLRLQLIDPVLGWTALGADARARHQRQFALAVESALQRRGLGPLSHRRP</sequence>
<name>A0A7I7SAM8_9MYCO</name>
<evidence type="ECO:0000313" key="2">
    <source>
        <dbReference type="Proteomes" id="UP000193577"/>
    </source>
</evidence>
<dbReference type="EMBL" id="NCXO01000001">
    <property type="protein sequence ID" value="OSC35966.1"/>
    <property type="molecule type" value="Genomic_DNA"/>
</dbReference>
<dbReference type="PANTHER" id="PTHR39217:SF1">
    <property type="entry name" value="GLUTATHIONE SYNTHETASE"/>
    <property type="match status" value="1"/>
</dbReference>
<evidence type="ECO:0000313" key="1">
    <source>
        <dbReference type="EMBL" id="OSC35966.1"/>
    </source>
</evidence>
<dbReference type="OrthoDB" id="3373978at2"/>
<dbReference type="InterPro" id="IPR053191">
    <property type="entry name" value="DcsG_Biosynth_Enzyme"/>
</dbReference>
<dbReference type="RefSeq" id="WP_085301724.1">
    <property type="nucleotide sequence ID" value="NZ_AP022594.1"/>
</dbReference>
<dbReference type="Proteomes" id="UP000193577">
    <property type="component" value="Unassembled WGS sequence"/>
</dbReference>
<dbReference type="AlphaFoldDB" id="A0A7I7SAM8"/>
<comment type="caution">
    <text evidence="1">The sequence shown here is derived from an EMBL/GenBank/DDBJ whole genome shotgun (WGS) entry which is preliminary data.</text>
</comment>
<accession>A0A7I7SAM8</accession>
<reference evidence="1 2" key="1">
    <citation type="submission" date="2017-04" db="EMBL/GenBank/DDBJ databases">
        <title>The new phylogeny of genus Mycobacterium.</title>
        <authorList>
            <person name="Tortoli E."/>
            <person name="Trovato A."/>
            <person name="Cirillo D.M."/>
        </authorList>
    </citation>
    <scope>NUCLEOTIDE SEQUENCE [LARGE SCALE GENOMIC DNA]</scope>
    <source>
        <strain evidence="1 2">KCTC 19819</strain>
    </source>
</reference>
<proteinExistence type="predicted"/>
<protein>
    <submittedName>
        <fullName evidence="1">Uncharacterized protein</fullName>
    </submittedName>
</protein>